<dbReference type="PROSITE" id="PS51257">
    <property type="entry name" value="PROKAR_LIPOPROTEIN"/>
    <property type="match status" value="1"/>
</dbReference>
<gene>
    <name evidence="1" type="ORF">SAMN04487772_10754</name>
</gene>
<evidence type="ECO:0008006" key="3">
    <source>
        <dbReference type="Google" id="ProtNLM"/>
    </source>
</evidence>
<keyword evidence="2" id="KW-1185">Reference proteome</keyword>
<proteinExistence type="predicted"/>
<dbReference type="OrthoDB" id="1988248at2"/>
<dbReference type="Proteomes" id="UP000199800">
    <property type="component" value="Unassembled WGS sequence"/>
</dbReference>
<accession>A0A1I0BBC4</accession>
<name>A0A1I0BBC4_9FIRM</name>
<dbReference type="AlphaFoldDB" id="A0A1I0BBC4"/>
<protein>
    <recommendedName>
        <fullName evidence="3">Lipoprotein</fullName>
    </recommendedName>
</protein>
<evidence type="ECO:0000313" key="2">
    <source>
        <dbReference type="Proteomes" id="UP000199800"/>
    </source>
</evidence>
<organism evidence="1 2">
    <name type="scientific">[Clostridium] polysaccharolyticum</name>
    <dbReference type="NCBI Taxonomy" id="29364"/>
    <lineage>
        <taxon>Bacteria</taxon>
        <taxon>Bacillati</taxon>
        <taxon>Bacillota</taxon>
        <taxon>Clostridia</taxon>
        <taxon>Lachnospirales</taxon>
        <taxon>Lachnospiraceae</taxon>
    </lineage>
</organism>
<dbReference type="RefSeq" id="WP_143066334.1">
    <property type="nucleotide sequence ID" value="NZ_FOHN01000007.1"/>
</dbReference>
<dbReference type="EMBL" id="FOHN01000007">
    <property type="protein sequence ID" value="SET04113.1"/>
    <property type="molecule type" value="Genomic_DNA"/>
</dbReference>
<dbReference type="STRING" id="29364.SAMN04487772_10754"/>
<evidence type="ECO:0000313" key="1">
    <source>
        <dbReference type="EMBL" id="SET04113.1"/>
    </source>
</evidence>
<reference evidence="1 2" key="1">
    <citation type="submission" date="2016-10" db="EMBL/GenBank/DDBJ databases">
        <authorList>
            <person name="de Groot N.N."/>
        </authorList>
    </citation>
    <scope>NUCLEOTIDE SEQUENCE [LARGE SCALE GENOMIC DNA]</scope>
    <source>
        <strain evidence="1 2">DSM 1801</strain>
    </source>
</reference>
<sequence length="383" mass="44429">MQKKTAFIIAVGIAISLTGCVSTPENLKEQKNSSQQAEKKDGIQLDSLKNVLDCAKDIQGQTYENLYFADNFQVNQPEQIGKIEFSQRKDFDKDGMQILKEFVKEIDPKIKVDTNLVKPGLQYIDEKGQESFSLGNDGFLYYAYEEGDSWISVKNGDTEEYELVEQVCVEYEYDNKSFQWKDKEVSLTDIVETAQKSADEFTKKYDSMSWRPSILLVYENKQGEYYFEVRFTKSYQGADLFYEDYRKALDYVKAPYVSVMQPYMVFNSSKEMLAVDNYPGILDYNKTIEEYDNIITLQCASELLSDKLSSYKAYNVYHVNLEYRLVQTDGEKVEKDGYYCNWRAGNIYETSPCWTFYLSNDMDRMTFAMVDCVTGEVEFVSGE</sequence>